<dbReference type="GO" id="GO:0005975">
    <property type="term" value="P:carbohydrate metabolic process"/>
    <property type="evidence" value="ECO:0007669"/>
    <property type="project" value="InterPro"/>
</dbReference>
<dbReference type="GO" id="GO:0004649">
    <property type="term" value="F:poly(ADP-ribose) glycohydrolase activity"/>
    <property type="evidence" value="ECO:0007669"/>
    <property type="project" value="InterPro"/>
</dbReference>
<proteinExistence type="predicted"/>
<dbReference type="OrthoDB" id="1937899at2759"/>
<evidence type="ECO:0000259" key="1">
    <source>
        <dbReference type="Pfam" id="PF05028"/>
    </source>
</evidence>
<dbReference type="GO" id="GO:0005737">
    <property type="term" value="C:cytoplasm"/>
    <property type="evidence" value="ECO:0007669"/>
    <property type="project" value="TreeGrafter"/>
</dbReference>
<dbReference type="Pfam" id="PF05028">
    <property type="entry name" value="PARG_cat_C"/>
    <property type="match status" value="1"/>
</dbReference>
<evidence type="ECO:0000313" key="2">
    <source>
        <dbReference type="EMBL" id="OTF77328.1"/>
    </source>
</evidence>
<dbReference type="GO" id="GO:0005634">
    <property type="term" value="C:nucleus"/>
    <property type="evidence" value="ECO:0007669"/>
    <property type="project" value="TreeGrafter"/>
</dbReference>
<dbReference type="PANTHER" id="PTHR12837:SF0">
    <property type="entry name" value="POLY(ADP-RIBOSE) GLYCOHYDROLASE"/>
    <property type="match status" value="1"/>
</dbReference>
<dbReference type="GO" id="GO:1990966">
    <property type="term" value="P:ATP generation from poly-ADP-D-ribose"/>
    <property type="evidence" value="ECO:0007669"/>
    <property type="project" value="TreeGrafter"/>
</dbReference>
<comment type="caution">
    <text evidence="2">The sequence shown here is derived from an EMBL/GenBank/DDBJ whole genome shotgun (WGS) entry which is preliminary data.</text>
</comment>
<dbReference type="AlphaFoldDB" id="A0A1Y3BBN7"/>
<organism evidence="2 3">
    <name type="scientific">Euroglyphus maynei</name>
    <name type="common">Mayne's house dust mite</name>
    <dbReference type="NCBI Taxonomy" id="6958"/>
    <lineage>
        <taxon>Eukaryota</taxon>
        <taxon>Metazoa</taxon>
        <taxon>Ecdysozoa</taxon>
        <taxon>Arthropoda</taxon>
        <taxon>Chelicerata</taxon>
        <taxon>Arachnida</taxon>
        <taxon>Acari</taxon>
        <taxon>Acariformes</taxon>
        <taxon>Sarcoptiformes</taxon>
        <taxon>Astigmata</taxon>
        <taxon>Psoroptidia</taxon>
        <taxon>Analgoidea</taxon>
        <taxon>Pyroglyphidae</taxon>
        <taxon>Pyroglyphinae</taxon>
        <taxon>Euroglyphus</taxon>
    </lineage>
</organism>
<dbReference type="PANTHER" id="PTHR12837">
    <property type="entry name" value="POLY ADP-RIBOSE GLYCOHYDROLASE"/>
    <property type="match status" value="1"/>
</dbReference>
<name>A0A1Y3BBN7_EURMA</name>
<dbReference type="GO" id="GO:0009225">
    <property type="term" value="P:nucleotide-sugar metabolic process"/>
    <property type="evidence" value="ECO:0007669"/>
    <property type="project" value="TreeGrafter"/>
</dbReference>
<reference evidence="2 3" key="1">
    <citation type="submission" date="2017-03" db="EMBL/GenBank/DDBJ databases">
        <title>Genome Survey of Euroglyphus maynei.</title>
        <authorList>
            <person name="Arlian L.G."/>
            <person name="Morgan M.S."/>
            <person name="Rider S.D."/>
        </authorList>
    </citation>
    <scope>NUCLEOTIDE SEQUENCE [LARGE SCALE GENOMIC DNA]</scope>
    <source>
        <strain evidence="2">Arlian Lab</strain>
        <tissue evidence="2">Whole body</tissue>
    </source>
</reference>
<keyword evidence="3" id="KW-1185">Reference proteome</keyword>
<feature type="domain" description="PARG catalytic Macro" evidence="1">
    <location>
        <begin position="13"/>
        <end position="62"/>
    </location>
</feature>
<sequence length="119" mass="13917">MVSFQPERFLCNKTKRVTIATGNWGCGVYNGDVKLKTLIQIIAASESERNLIYFTYNDRRLKNEFDQVKALLETCQQPFTVGQLYRLLLRYANEKHNENKSIDLVVMISEFILNMDQNF</sequence>
<gene>
    <name evidence="2" type="ORF">BLA29_011642</name>
</gene>
<dbReference type="EMBL" id="MUJZ01033171">
    <property type="protein sequence ID" value="OTF77328.1"/>
    <property type="molecule type" value="Genomic_DNA"/>
</dbReference>
<dbReference type="InterPro" id="IPR046372">
    <property type="entry name" value="PARG_cat_C"/>
</dbReference>
<dbReference type="InterPro" id="IPR007724">
    <property type="entry name" value="Poly_GlycHdrlase"/>
</dbReference>
<dbReference type="GO" id="GO:0006282">
    <property type="term" value="P:regulation of DNA repair"/>
    <property type="evidence" value="ECO:0007669"/>
    <property type="project" value="InterPro"/>
</dbReference>
<dbReference type="Proteomes" id="UP000194236">
    <property type="component" value="Unassembled WGS sequence"/>
</dbReference>
<evidence type="ECO:0000313" key="3">
    <source>
        <dbReference type="Proteomes" id="UP000194236"/>
    </source>
</evidence>
<accession>A0A1Y3BBN7</accession>
<protein>
    <recommendedName>
        <fullName evidence="1">PARG catalytic Macro domain-containing protein</fullName>
    </recommendedName>
</protein>